<feature type="domain" description="Rhodanese" evidence="1">
    <location>
        <begin position="457"/>
        <end position="576"/>
    </location>
</feature>
<keyword evidence="3" id="KW-1185">Reference proteome</keyword>
<dbReference type="Gene3D" id="3.40.50.1100">
    <property type="match status" value="2"/>
</dbReference>
<dbReference type="AlphaFoldDB" id="A0A2S4UY08"/>
<comment type="caution">
    <text evidence="2">The sequence shown here is derived from an EMBL/GenBank/DDBJ whole genome shotgun (WGS) entry which is preliminary data.</text>
</comment>
<gene>
    <name evidence="2" type="ORF">PSTT_11982</name>
</gene>
<dbReference type="EMBL" id="PKSL01000147">
    <property type="protein sequence ID" value="POW02152.1"/>
    <property type="molecule type" value="Genomic_DNA"/>
</dbReference>
<dbReference type="Gene3D" id="3.40.250.10">
    <property type="entry name" value="Rhodanese-like domain"/>
    <property type="match status" value="1"/>
</dbReference>
<dbReference type="InterPro" id="IPR050214">
    <property type="entry name" value="Cys_Synth/Cystath_Beta-Synth"/>
</dbReference>
<proteinExistence type="predicted"/>
<organism evidence="2 3">
    <name type="scientific">Puccinia striiformis</name>
    <dbReference type="NCBI Taxonomy" id="27350"/>
    <lineage>
        <taxon>Eukaryota</taxon>
        <taxon>Fungi</taxon>
        <taxon>Dikarya</taxon>
        <taxon>Basidiomycota</taxon>
        <taxon>Pucciniomycotina</taxon>
        <taxon>Pucciniomycetes</taxon>
        <taxon>Pucciniales</taxon>
        <taxon>Pucciniaceae</taxon>
        <taxon>Puccinia</taxon>
    </lineage>
</organism>
<dbReference type="VEuPathDB" id="FungiDB:PSTT_11982"/>
<dbReference type="Pfam" id="PF00581">
    <property type="entry name" value="Rhodanese"/>
    <property type="match status" value="1"/>
</dbReference>
<name>A0A2S4UY08_9BASI</name>
<dbReference type="Proteomes" id="UP000239156">
    <property type="component" value="Unassembled WGS sequence"/>
</dbReference>
<dbReference type="SUPFAM" id="SSF52821">
    <property type="entry name" value="Rhodanese/Cell cycle control phosphatase"/>
    <property type="match status" value="1"/>
</dbReference>
<accession>A0A2S4UY08</accession>
<dbReference type="InterPro" id="IPR036873">
    <property type="entry name" value="Rhodanese-like_dom_sf"/>
</dbReference>
<feature type="non-terminal residue" evidence="2">
    <location>
        <position position="1"/>
    </location>
</feature>
<dbReference type="CDD" id="cd00158">
    <property type="entry name" value="RHOD"/>
    <property type="match status" value="1"/>
</dbReference>
<dbReference type="InterPro" id="IPR036052">
    <property type="entry name" value="TrpB-like_PALP_sf"/>
</dbReference>
<reference evidence="2" key="1">
    <citation type="submission" date="2017-12" db="EMBL/GenBank/DDBJ databases">
        <title>Gene loss provides genomic basis for host adaptation in cereal stripe rust fungi.</title>
        <authorList>
            <person name="Xia C."/>
        </authorList>
    </citation>
    <scope>NUCLEOTIDE SEQUENCE [LARGE SCALE GENOMIC DNA]</scope>
    <source>
        <strain evidence="2">93-210</strain>
    </source>
</reference>
<dbReference type="PROSITE" id="PS50206">
    <property type="entry name" value="RHODANESE_3"/>
    <property type="match status" value="1"/>
</dbReference>
<evidence type="ECO:0000313" key="2">
    <source>
        <dbReference type="EMBL" id="POW02152.1"/>
    </source>
</evidence>
<dbReference type="InterPro" id="IPR001926">
    <property type="entry name" value="TrpB-like_PALP"/>
</dbReference>
<dbReference type="InterPro" id="IPR001763">
    <property type="entry name" value="Rhodanese-like_dom"/>
</dbReference>
<evidence type="ECO:0000259" key="1">
    <source>
        <dbReference type="PROSITE" id="PS50206"/>
    </source>
</evidence>
<dbReference type="SUPFAM" id="SSF53686">
    <property type="entry name" value="Tryptophan synthase beta subunit-like PLP-dependent enzymes"/>
    <property type="match status" value="1"/>
</dbReference>
<protein>
    <recommendedName>
        <fullName evidence="1">Rhodanese domain-containing protein</fullName>
    </recommendedName>
</protein>
<dbReference type="SMART" id="SM00450">
    <property type="entry name" value="RHOD"/>
    <property type="match status" value="1"/>
</dbReference>
<feature type="non-terminal residue" evidence="2">
    <location>
        <position position="616"/>
    </location>
</feature>
<dbReference type="PANTHER" id="PTHR10314">
    <property type="entry name" value="CYSTATHIONINE BETA-SYNTHASE"/>
    <property type="match status" value="1"/>
</dbReference>
<evidence type="ECO:0000313" key="3">
    <source>
        <dbReference type="Proteomes" id="UP000239156"/>
    </source>
</evidence>
<dbReference type="Pfam" id="PF00291">
    <property type="entry name" value="PALP"/>
    <property type="match status" value="1"/>
</dbReference>
<sequence>CDSAARVHSHGPTEQQCTRAILFEIIGGRPLSRTAESSPLASSKLLIRWKSLCRVHKFTQASRHLAAYCSTPCRKFRILLTMSSDSIHNGVFSGKNALLNYYNPDHNPPTPMVELPDHPYIPDGVRIYAKLMNFLPAGNVKSLPALNMLQKGLHEQEINAGTDTVVEYSSGSTALSLGIISKILGIDRAEIYITNKTTQTKINMLRLFGLELTVFGGPSQPAMDDPIGGIAAARDRGAHPGCFNPDQYDNPANFGAHVKWTGPQIYQQLPQIKVFAAPGGTTGTLTGTSTYLKGVKPEIMSVAAFTASGERVPGPRTLGLTRDVKFPWKQVTDEIIEIGAQEAFDHSLLLCRKGIVVGPSSGMSLAAVYSFLERRKSLGSLDELRDEQGEITCVFMCCDFPFQYVDDEYIQKCSPGLFPPIHNQELLKVDLNPYLLEWELQPLEAKKMMCGGSGDTHQDEVMVLDLRNVAAFKNSSILNSISIDVRLGLDDPNPFSSAAELIELHKQLALSFQAPNGKLFKTLYTFGRTKARVVVVCQNGTACRTATSVMRSKGIEAYCIIGGIDGWLRAGLPLHTRSFNRSSLYPTTTQCPLEVILSSAYLANPPLVPDPTLVHH</sequence>